<dbReference type="Proteomes" id="UP000026915">
    <property type="component" value="Chromosome 1"/>
</dbReference>
<feature type="chain" id="PRO_5001596117" evidence="1">
    <location>
        <begin position="33"/>
        <end position="83"/>
    </location>
</feature>
<gene>
    <name evidence="2" type="ORF">TCM_001185</name>
</gene>
<keyword evidence="3" id="KW-1185">Reference proteome</keyword>
<dbReference type="EMBL" id="CM001879">
    <property type="protein sequence ID" value="EOX92198.1"/>
    <property type="molecule type" value="Genomic_DNA"/>
</dbReference>
<name>A0A061DQJ9_THECC</name>
<dbReference type="AlphaFoldDB" id="A0A061DQJ9"/>
<accession>A0A061DQJ9</accession>
<reference evidence="2 3" key="1">
    <citation type="journal article" date="2013" name="Genome Biol.">
        <title>The genome sequence of the most widely cultivated cacao type and its use to identify candidate genes regulating pod color.</title>
        <authorList>
            <person name="Motamayor J.C."/>
            <person name="Mockaitis K."/>
            <person name="Schmutz J."/>
            <person name="Haiminen N."/>
            <person name="Iii D.L."/>
            <person name="Cornejo O."/>
            <person name="Findley S.D."/>
            <person name="Zheng P."/>
            <person name="Utro F."/>
            <person name="Royaert S."/>
            <person name="Saski C."/>
            <person name="Jenkins J."/>
            <person name="Podicheti R."/>
            <person name="Zhao M."/>
            <person name="Scheffler B.E."/>
            <person name="Stack J.C."/>
            <person name="Feltus F.A."/>
            <person name="Mustiga G.M."/>
            <person name="Amores F."/>
            <person name="Phillips W."/>
            <person name="Marelli J.P."/>
            <person name="May G.D."/>
            <person name="Shapiro H."/>
            <person name="Ma J."/>
            <person name="Bustamante C.D."/>
            <person name="Schnell R.J."/>
            <person name="Main D."/>
            <person name="Gilbert D."/>
            <person name="Parida L."/>
            <person name="Kuhn D.N."/>
        </authorList>
    </citation>
    <scope>NUCLEOTIDE SEQUENCE [LARGE SCALE GENOMIC DNA]</scope>
    <source>
        <strain evidence="3">cv. Matina 1-6</strain>
    </source>
</reference>
<evidence type="ECO:0000313" key="3">
    <source>
        <dbReference type="Proteomes" id="UP000026915"/>
    </source>
</evidence>
<dbReference type="Gramene" id="EOX92198">
    <property type="protein sequence ID" value="EOX92198"/>
    <property type="gene ID" value="TCM_001185"/>
</dbReference>
<sequence>MEARKNQGILHKCPCFVMYLLVMRVLLIGSNTHVDSNINMSSVRDLYYLLGQIPSRSMRDVQLKKNEVFIRIDVLQATKKTIR</sequence>
<dbReference type="HOGENOM" id="CLU_2547136_0_0_1"/>
<organism evidence="2 3">
    <name type="scientific">Theobroma cacao</name>
    <name type="common">Cacao</name>
    <name type="synonym">Cocoa</name>
    <dbReference type="NCBI Taxonomy" id="3641"/>
    <lineage>
        <taxon>Eukaryota</taxon>
        <taxon>Viridiplantae</taxon>
        <taxon>Streptophyta</taxon>
        <taxon>Embryophyta</taxon>
        <taxon>Tracheophyta</taxon>
        <taxon>Spermatophyta</taxon>
        <taxon>Magnoliopsida</taxon>
        <taxon>eudicotyledons</taxon>
        <taxon>Gunneridae</taxon>
        <taxon>Pentapetalae</taxon>
        <taxon>rosids</taxon>
        <taxon>malvids</taxon>
        <taxon>Malvales</taxon>
        <taxon>Malvaceae</taxon>
        <taxon>Byttnerioideae</taxon>
        <taxon>Theobroma</taxon>
    </lineage>
</organism>
<keyword evidence="1" id="KW-0732">Signal</keyword>
<evidence type="ECO:0000313" key="2">
    <source>
        <dbReference type="EMBL" id="EOX92198.1"/>
    </source>
</evidence>
<protein>
    <submittedName>
        <fullName evidence="2">Uncharacterized protein</fullName>
    </submittedName>
</protein>
<proteinExistence type="predicted"/>
<evidence type="ECO:0000256" key="1">
    <source>
        <dbReference type="SAM" id="SignalP"/>
    </source>
</evidence>
<dbReference type="InParanoid" id="A0A061DQJ9"/>
<feature type="signal peptide" evidence="1">
    <location>
        <begin position="1"/>
        <end position="32"/>
    </location>
</feature>